<dbReference type="Proteomes" id="UP000504631">
    <property type="component" value="Unplaced"/>
</dbReference>
<organism evidence="4 5">
    <name type="scientific">Bombus vosnesenskii</name>
    <dbReference type="NCBI Taxonomy" id="207650"/>
    <lineage>
        <taxon>Eukaryota</taxon>
        <taxon>Metazoa</taxon>
        <taxon>Ecdysozoa</taxon>
        <taxon>Arthropoda</taxon>
        <taxon>Hexapoda</taxon>
        <taxon>Insecta</taxon>
        <taxon>Pterygota</taxon>
        <taxon>Neoptera</taxon>
        <taxon>Endopterygota</taxon>
        <taxon>Hymenoptera</taxon>
        <taxon>Apocrita</taxon>
        <taxon>Aculeata</taxon>
        <taxon>Apoidea</taxon>
        <taxon>Anthophila</taxon>
        <taxon>Apidae</taxon>
        <taxon>Bombus</taxon>
        <taxon>Pyrobombus</taxon>
    </lineage>
</organism>
<dbReference type="PROSITE" id="PS51375">
    <property type="entry name" value="PPR"/>
    <property type="match status" value="1"/>
</dbReference>
<keyword evidence="1" id="KW-0677">Repeat</keyword>
<dbReference type="GO" id="GO:0070129">
    <property type="term" value="P:regulation of mitochondrial translation"/>
    <property type="evidence" value="ECO:0007669"/>
    <property type="project" value="TreeGrafter"/>
</dbReference>
<dbReference type="KEGG" id="bvk:117241878"/>
<evidence type="ECO:0000256" key="2">
    <source>
        <dbReference type="PROSITE-ProRule" id="PRU00708"/>
    </source>
</evidence>
<dbReference type="AlphaFoldDB" id="A0A6J3LFM1"/>
<dbReference type="CTD" id="35100"/>
<evidence type="ECO:0000256" key="1">
    <source>
        <dbReference type="ARBA" id="ARBA00022737"/>
    </source>
</evidence>
<dbReference type="InterPro" id="IPR033490">
    <property type="entry name" value="LRP130"/>
</dbReference>
<gene>
    <name evidence="5" type="primary">LOC117241878</name>
</gene>
<sequence length="631" mass="74084">MVNILLKCVNHFQNHLKITILNENKKMIHFVPCLRNKTFEMLERDTMPILYAAENYRKQLINEKFNSICKHMQIHKCVQRTQMASIIHLINSVNGMHIADVIDTDKILLLLSWCNNLIECLPVDKVKFGRSLWLILDTCNFKMSTAHYNELLELYTRNEYDFSIMELLMHMKCKQIYPNDITYKICIEYCCMKGNIDMALMFVENMRKLQLPISESVFNSLILGYSQSGDIKNANRMLNYMRQQKLKLTSETYAALIYTYAKLNNVAKIKEIIQHCNLNNMYFSNKNILNVIYILIGNNNINDVHIMYQYLKKRNTILNTEIEIILKLISINHIHLAIKALSCIGLHDKHPQFENILRLILKHVVNNRILINDIIKLCAISEDETVFKKCFLILLHYSLMKNDHLSIPLLRIFKSHYLIKPHYFWPLLLRQATKYDLQGILDILKIMINDFNILPCIDTVTDYVLPFTFGKVSHTRNLLIKHNISETMIDNAYVLLLLRKKKIVEAAIYMRYFKGEYFYKIIASDLRLAAVLKRDAYNFVNISKNLIESTDSDSILMLNNKSNNVTFVPMDKQLHDFMIDFPSHKMWLIRVINQLVDNNVSLKIETVGKIREFLHAQITDDVLQVLQSLTK</sequence>
<reference evidence="5" key="1">
    <citation type="submission" date="2025-08" db="UniProtKB">
        <authorList>
            <consortium name="RefSeq"/>
        </authorList>
    </citation>
    <scope>IDENTIFICATION</scope>
    <source>
        <tissue evidence="5">Muscle</tissue>
    </source>
</reference>
<dbReference type="GeneID" id="117241878"/>
<dbReference type="Gene3D" id="1.25.40.10">
    <property type="entry name" value="Tetratricopeptide repeat domain"/>
    <property type="match status" value="1"/>
</dbReference>
<evidence type="ECO:0000259" key="3">
    <source>
        <dbReference type="Pfam" id="PF17177"/>
    </source>
</evidence>
<dbReference type="InterPro" id="IPR033443">
    <property type="entry name" value="PROP1-like_PPR_dom"/>
</dbReference>
<proteinExistence type="predicted"/>
<dbReference type="GO" id="GO:0003730">
    <property type="term" value="F:mRNA 3'-UTR binding"/>
    <property type="evidence" value="ECO:0007669"/>
    <property type="project" value="TreeGrafter"/>
</dbReference>
<keyword evidence="4" id="KW-1185">Reference proteome</keyword>
<protein>
    <submittedName>
        <fullName evidence="5">Leucine-rich PPR motif-containing protein, mitochondrial isoform X1</fullName>
    </submittedName>
</protein>
<dbReference type="InterPro" id="IPR002885">
    <property type="entry name" value="PPR_rpt"/>
</dbReference>
<dbReference type="GO" id="GO:0005634">
    <property type="term" value="C:nucleus"/>
    <property type="evidence" value="ECO:0007669"/>
    <property type="project" value="TreeGrafter"/>
</dbReference>
<dbReference type="PANTHER" id="PTHR46669:SF1">
    <property type="entry name" value="LEUCINE-RICH PPR MOTIF-CONTAINING PROTEIN, MITOCHONDRIAL"/>
    <property type="match status" value="1"/>
</dbReference>
<evidence type="ECO:0000313" key="5">
    <source>
        <dbReference type="RefSeq" id="XP_033364005.1"/>
    </source>
</evidence>
<dbReference type="PANTHER" id="PTHR46669">
    <property type="entry name" value="LEUCINE-RICH PPR MOTIF-CONTAINING PROTEIN, MITOCHONDRIAL"/>
    <property type="match status" value="1"/>
</dbReference>
<accession>A0A6J3LFM1</accession>
<dbReference type="InterPro" id="IPR011990">
    <property type="entry name" value="TPR-like_helical_dom_sf"/>
</dbReference>
<dbReference type="Pfam" id="PF17177">
    <property type="entry name" value="PPR_long"/>
    <property type="match status" value="1"/>
</dbReference>
<dbReference type="GO" id="GO:0005739">
    <property type="term" value="C:mitochondrion"/>
    <property type="evidence" value="ECO:0007669"/>
    <property type="project" value="TreeGrafter"/>
</dbReference>
<name>A0A6J3LFM1_9HYME</name>
<feature type="repeat" description="PPR" evidence="2">
    <location>
        <begin position="214"/>
        <end position="248"/>
    </location>
</feature>
<dbReference type="RefSeq" id="XP_033364005.1">
    <property type="nucleotide sequence ID" value="XM_033508114.1"/>
</dbReference>
<evidence type="ECO:0000313" key="4">
    <source>
        <dbReference type="Proteomes" id="UP000504631"/>
    </source>
</evidence>
<feature type="domain" description="PROP1-like PPR" evidence="3">
    <location>
        <begin position="140"/>
        <end position="274"/>
    </location>
</feature>